<keyword evidence="2" id="KW-1185">Reference proteome</keyword>
<accession>A0A5B7CT40</accession>
<comment type="caution">
    <text evidence="1">The sequence shown here is derived from an EMBL/GenBank/DDBJ whole genome shotgun (WGS) entry which is preliminary data.</text>
</comment>
<reference evidence="1 2" key="1">
    <citation type="submission" date="2019-05" db="EMBL/GenBank/DDBJ databases">
        <title>Another draft genome of Portunus trituberculatus and its Hox gene families provides insights of decapod evolution.</title>
        <authorList>
            <person name="Jeong J.-H."/>
            <person name="Song I."/>
            <person name="Kim S."/>
            <person name="Choi T."/>
            <person name="Kim D."/>
            <person name="Ryu S."/>
            <person name="Kim W."/>
        </authorList>
    </citation>
    <scope>NUCLEOTIDE SEQUENCE [LARGE SCALE GENOMIC DNA]</scope>
    <source>
        <tissue evidence="1">Muscle</tissue>
    </source>
</reference>
<proteinExistence type="predicted"/>
<protein>
    <submittedName>
        <fullName evidence="1">Uncharacterized protein</fullName>
    </submittedName>
</protein>
<evidence type="ECO:0000313" key="2">
    <source>
        <dbReference type="Proteomes" id="UP000324222"/>
    </source>
</evidence>
<evidence type="ECO:0000313" key="1">
    <source>
        <dbReference type="EMBL" id="MPC12639.1"/>
    </source>
</evidence>
<name>A0A5B7CT40_PORTR</name>
<gene>
    <name evidence="1" type="ORF">E2C01_005343</name>
</gene>
<dbReference type="Proteomes" id="UP000324222">
    <property type="component" value="Unassembled WGS sequence"/>
</dbReference>
<dbReference type="AlphaFoldDB" id="A0A5B7CT40"/>
<organism evidence="1 2">
    <name type="scientific">Portunus trituberculatus</name>
    <name type="common">Swimming crab</name>
    <name type="synonym">Neptunus trituberculatus</name>
    <dbReference type="NCBI Taxonomy" id="210409"/>
    <lineage>
        <taxon>Eukaryota</taxon>
        <taxon>Metazoa</taxon>
        <taxon>Ecdysozoa</taxon>
        <taxon>Arthropoda</taxon>
        <taxon>Crustacea</taxon>
        <taxon>Multicrustacea</taxon>
        <taxon>Malacostraca</taxon>
        <taxon>Eumalacostraca</taxon>
        <taxon>Eucarida</taxon>
        <taxon>Decapoda</taxon>
        <taxon>Pleocyemata</taxon>
        <taxon>Brachyura</taxon>
        <taxon>Eubrachyura</taxon>
        <taxon>Portunoidea</taxon>
        <taxon>Portunidae</taxon>
        <taxon>Portuninae</taxon>
        <taxon>Portunus</taxon>
    </lineage>
</organism>
<sequence>MQRMSWRKVASVYPSALLHEEPTMVRVLETGDSERDKEPQAMEAGRRRWCGISNIVSCLRKCFAVVSPTNPMSDVNSVCSTSFSLSMTNSVRQKLTVRVSCVNCLKLRL</sequence>
<dbReference type="EMBL" id="VSRR010000227">
    <property type="protein sequence ID" value="MPC12639.1"/>
    <property type="molecule type" value="Genomic_DNA"/>
</dbReference>